<feature type="transmembrane region" description="Helical" evidence="1">
    <location>
        <begin position="51"/>
        <end position="78"/>
    </location>
</feature>
<proteinExistence type="predicted"/>
<comment type="caution">
    <text evidence="3">The sequence shown here is derived from an EMBL/GenBank/DDBJ whole genome shotgun (WGS) entry which is preliminary data.</text>
</comment>
<feature type="transmembrane region" description="Helical" evidence="1">
    <location>
        <begin position="196"/>
        <end position="214"/>
    </location>
</feature>
<dbReference type="Proteomes" id="UP000034601">
    <property type="component" value="Unassembled WGS sequence"/>
</dbReference>
<keyword evidence="1" id="KW-0812">Transmembrane</keyword>
<keyword evidence="1" id="KW-1133">Transmembrane helix</keyword>
<dbReference type="AlphaFoldDB" id="A0A0G0U1B1"/>
<keyword evidence="1" id="KW-0472">Membrane</keyword>
<evidence type="ECO:0000259" key="2">
    <source>
        <dbReference type="SMART" id="SM00014"/>
    </source>
</evidence>
<dbReference type="InterPro" id="IPR000326">
    <property type="entry name" value="PAP2/HPO"/>
</dbReference>
<feature type="transmembrane region" description="Helical" evidence="1">
    <location>
        <begin position="168"/>
        <end position="184"/>
    </location>
</feature>
<dbReference type="SMART" id="SM00014">
    <property type="entry name" value="acidPPc"/>
    <property type="match status" value="1"/>
</dbReference>
<dbReference type="Pfam" id="PF01569">
    <property type="entry name" value="PAP2"/>
    <property type="match status" value="1"/>
</dbReference>
<evidence type="ECO:0000313" key="4">
    <source>
        <dbReference type="Proteomes" id="UP000034601"/>
    </source>
</evidence>
<reference evidence="3 4" key="1">
    <citation type="journal article" date="2015" name="Nature">
        <title>rRNA introns, odd ribosomes, and small enigmatic genomes across a large radiation of phyla.</title>
        <authorList>
            <person name="Brown C.T."/>
            <person name="Hug L.A."/>
            <person name="Thomas B.C."/>
            <person name="Sharon I."/>
            <person name="Castelle C.J."/>
            <person name="Singh A."/>
            <person name="Wilkins M.J."/>
            <person name="Williams K.H."/>
            <person name="Banfield J.F."/>
        </authorList>
    </citation>
    <scope>NUCLEOTIDE SEQUENCE [LARGE SCALE GENOMIC DNA]</scope>
</reference>
<organism evidence="3 4">
    <name type="scientific">Candidatus Daviesbacteria bacterium GW2011_GWA2_40_9</name>
    <dbReference type="NCBI Taxonomy" id="1618424"/>
    <lineage>
        <taxon>Bacteria</taxon>
        <taxon>Candidatus Daviesiibacteriota</taxon>
    </lineage>
</organism>
<name>A0A0G0U1B1_9BACT</name>
<evidence type="ECO:0000313" key="3">
    <source>
        <dbReference type="EMBL" id="KKR82903.1"/>
    </source>
</evidence>
<sequence length="218" mass="24671">MFSKKFLLSASITLLLLFVYFSYLVSQDTLKPLDFSITVKLQDHLPRRLDLPFSILSIIGLAEVTAIGGLGLMIYFFLKHYWLTFISLSLFGIGTLVEVMSKIFIYQPGPPLFFHRNVLSLNLPSSNVVPTDFAYPSGHMFRTTFLITFVVTALLLKKPLFTTWPFHLWMLGFLLAMFVSRIYLGEHWTTDVVGGFLLGSSFGILAGITIPTRIKCEI</sequence>
<protein>
    <submittedName>
        <fullName evidence="3">Phosphoesterase, PA-phosphatase related protein</fullName>
    </submittedName>
</protein>
<dbReference type="Gene3D" id="1.20.144.10">
    <property type="entry name" value="Phosphatidic acid phosphatase type 2/haloperoxidase"/>
    <property type="match status" value="1"/>
</dbReference>
<gene>
    <name evidence="3" type="ORF">UU29_C0008G0012</name>
</gene>
<dbReference type="EMBL" id="LCAB01000008">
    <property type="protein sequence ID" value="KKR82903.1"/>
    <property type="molecule type" value="Genomic_DNA"/>
</dbReference>
<feature type="transmembrane region" description="Helical" evidence="1">
    <location>
        <begin position="85"/>
        <end position="106"/>
    </location>
</feature>
<dbReference type="SUPFAM" id="SSF48317">
    <property type="entry name" value="Acid phosphatase/Vanadium-dependent haloperoxidase"/>
    <property type="match status" value="1"/>
</dbReference>
<feature type="domain" description="Phosphatidic acid phosphatase type 2/haloperoxidase" evidence="2">
    <location>
        <begin position="84"/>
        <end position="207"/>
    </location>
</feature>
<accession>A0A0G0U1B1</accession>
<evidence type="ECO:0000256" key="1">
    <source>
        <dbReference type="SAM" id="Phobius"/>
    </source>
</evidence>
<dbReference type="InterPro" id="IPR036938">
    <property type="entry name" value="PAP2/HPO_sf"/>
</dbReference>